<evidence type="ECO:0000256" key="1">
    <source>
        <dbReference type="SAM" id="Phobius"/>
    </source>
</evidence>
<accession>H5UUG5</accession>
<reference evidence="3 4" key="1">
    <citation type="submission" date="2012-02" db="EMBL/GenBank/DDBJ databases">
        <title>Whole genome shotgun sequence of Mobilicoccus pelagius NBRC 104925.</title>
        <authorList>
            <person name="Yoshida Y."/>
            <person name="Hosoyama A."/>
            <person name="Tsuchikane K."/>
            <person name="Katsumata H."/>
            <person name="Yamazaki S."/>
            <person name="Fujita N."/>
        </authorList>
    </citation>
    <scope>NUCLEOTIDE SEQUENCE [LARGE SCALE GENOMIC DNA]</scope>
    <source>
        <strain evidence="3 4">NBRC 104925</strain>
    </source>
</reference>
<keyword evidence="1" id="KW-0812">Transmembrane</keyword>
<evidence type="ECO:0000259" key="2">
    <source>
        <dbReference type="Pfam" id="PF23866"/>
    </source>
</evidence>
<organism evidence="3 4">
    <name type="scientific">Mobilicoccus pelagius NBRC 104925</name>
    <dbReference type="NCBI Taxonomy" id="1089455"/>
    <lineage>
        <taxon>Bacteria</taxon>
        <taxon>Bacillati</taxon>
        <taxon>Actinomycetota</taxon>
        <taxon>Actinomycetes</taxon>
        <taxon>Micrococcales</taxon>
        <taxon>Dermatophilaceae</taxon>
        <taxon>Mobilicoccus</taxon>
    </lineage>
</organism>
<keyword evidence="1" id="KW-1133">Transmembrane helix</keyword>
<feature type="transmembrane region" description="Helical" evidence="1">
    <location>
        <begin position="41"/>
        <end position="64"/>
    </location>
</feature>
<dbReference type="EMBL" id="BAFE01000088">
    <property type="protein sequence ID" value="GAB49373.1"/>
    <property type="molecule type" value="Genomic_DNA"/>
</dbReference>
<feature type="transmembrane region" description="Helical" evidence="1">
    <location>
        <begin position="183"/>
        <end position="202"/>
    </location>
</feature>
<feature type="transmembrane region" description="Helical" evidence="1">
    <location>
        <begin position="12"/>
        <end position="29"/>
    </location>
</feature>
<gene>
    <name evidence="3" type="ORF">MOPEL_129_00160</name>
</gene>
<dbReference type="InterPro" id="IPR055648">
    <property type="entry name" value="DUF7224"/>
</dbReference>
<evidence type="ECO:0000313" key="3">
    <source>
        <dbReference type="EMBL" id="GAB49373.1"/>
    </source>
</evidence>
<dbReference type="Pfam" id="PF23866">
    <property type="entry name" value="DUF7224"/>
    <property type="match status" value="1"/>
</dbReference>
<feature type="transmembrane region" description="Helical" evidence="1">
    <location>
        <begin position="152"/>
        <end position="171"/>
    </location>
</feature>
<protein>
    <recommendedName>
        <fullName evidence="2">DUF7224 domain-containing protein</fullName>
    </recommendedName>
</protein>
<feature type="transmembrane region" description="Helical" evidence="1">
    <location>
        <begin position="214"/>
        <end position="235"/>
    </location>
</feature>
<evidence type="ECO:0000313" key="4">
    <source>
        <dbReference type="Proteomes" id="UP000004367"/>
    </source>
</evidence>
<dbReference type="Proteomes" id="UP000004367">
    <property type="component" value="Unassembled WGS sequence"/>
</dbReference>
<feature type="transmembrane region" description="Helical" evidence="1">
    <location>
        <begin position="84"/>
        <end position="114"/>
    </location>
</feature>
<keyword evidence="1" id="KW-0472">Membrane</keyword>
<comment type="caution">
    <text evidence="3">The sequence shown here is derived from an EMBL/GenBank/DDBJ whole genome shotgun (WGS) entry which is preliminary data.</text>
</comment>
<feature type="transmembrane region" description="Helical" evidence="1">
    <location>
        <begin position="126"/>
        <end position="145"/>
    </location>
</feature>
<keyword evidence="4" id="KW-1185">Reference proteome</keyword>
<feature type="domain" description="DUF7224" evidence="2">
    <location>
        <begin position="257"/>
        <end position="391"/>
    </location>
</feature>
<proteinExistence type="predicted"/>
<dbReference type="AlphaFoldDB" id="H5UUG5"/>
<dbReference type="STRING" id="1089455.MOPEL_129_00160"/>
<name>H5UUG5_9MICO</name>
<sequence>MRLLWAEVLHSPTRLLVLLLPVIMLFYLQTDGAWQAGWPDLTGGLVGAVAVAAPFVAAVTAFVVAGRVSPDEMRFERAAPRSSWLVAGVPFIGAFVHTALGVSVPVLYALVVIARSGAPGAPGSTSFATLCAYLLFPIAVGALAGRLSASRRFAPVVVLVAMYGFIALVGLPTNTPAWEVPSIPMTAVLGGAGAMMLLAAVFSEPLRRGSSRAALGRSGLAILVAIVAFAGAFSAGGEAMTVSRDLVDPVCTDDGRVCVWPEHAHHLDEIAAGLVRLDLYRDVGLRIDGPMYERGLRSTEGPTFAYPPAWFAFAGMGSAVTDRFWKCGESAVITDDTVNASQQLMVWATVVAAGGMPPASVGGGPAEVSLADIDRVRHLPAAQERAWLRGRIAEAERACG</sequence>